<organism evidence="2 3">
    <name type="scientific">Clostridium fungisolvens</name>
    <dbReference type="NCBI Taxonomy" id="1604897"/>
    <lineage>
        <taxon>Bacteria</taxon>
        <taxon>Bacillati</taxon>
        <taxon>Bacillota</taxon>
        <taxon>Clostridia</taxon>
        <taxon>Eubacteriales</taxon>
        <taxon>Clostridiaceae</taxon>
        <taxon>Clostridium</taxon>
    </lineage>
</organism>
<dbReference type="EMBL" id="BLZR01000001">
    <property type="protein sequence ID" value="GFP76649.1"/>
    <property type="molecule type" value="Genomic_DNA"/>
</dbReference>
<keyword evidence="1" id="KW-0732">Signal</keyword>
<protein>
    <submittedName>
        <fullName evidence="2">Uncharacterized protein</fullName>
    </submittedName>
</protein>
<gene>
    <name evidence="2" type="ORF">bsdtw1_02752</name>
</gene>
<accession>A0A6V8SHG2</accession>
<dbReference type="AlphaFoldDB" id="A0A6V8SHG2"/>
<comment type="caution">
    <text evidence="2">The sequence shown here is derived from an EMBL/GenBank/DDBJ whole genome shotgun (WGS) entry which is preliminary data.</text>
</comment>
<keyword evidence="3" id="KW-1185">Reference proteome</keyword>
<dbReference type="RefSeq" id="WP_183278063.1">
    <property type="nucleotide sequence ID" value="NZ_BLZR01000001.1"/>
</dbReference>
<evidence type="ECO:0000313" key="3">
    <source>
        <dbReference type="Proteomes" id="UP000580568"/>
    </source>
</evidence>
<evidence type="ECO:0000256" key="1">
    <source>
        <dbReference type="SAM" id="SignalP"/>
    </source>
</evidence>
<evidence type="ECO:0000313" key="2">
    <source>
        <dbReference type="EMBL" id="GFP76649.1"/>
    </source>
</evidence>
<proteinExistence type="predicted"/>
<feature type="chain" id="PRO_5028315187" evidence="1">
    <location>
        <begin position="26"/>
        <end position="134"/>
    </location>
</feature>
<reference evidence="2 3" key="1">
    <citation type="submission" date="2020-07" db="EMBL/GenBank/DDBJ databases">
        <title>A new beta-1,3-glucan-decomposing anaerobic bacterium isolated from anoxic soil subjected to biological soil disinfestation.</title>
        <authorList>
            <person name="Ueki A."/>
            <person name="Tonouchi A."/>
        </authorList>
    </citation>
    <scope>NUCLEOTIDE SEQUENCE [LARGE SCALE GENOMIC DNA]</scope>
    <source>
        <strain evidence="2 3">TW1</strain>
    </source>
</reference>
<feature type="signal peptide" evidence="1">
    <location>
        <begin position="1"/>
        <end position="25"/>
    </location>
</feature>
<name>A0A6V8SHG2_9CLOT</name>
<dbReference type="Proteomes" id="UP000580568">
    <property type="component" value="Unassembled WGS sequence"/>
</dbReference>
<sequence>MKKVISALLLSAMVLTFGGATFAKANGGSIDGSFNTYGGKGYLDGSAQAKYYHLTPGNVTANLTSYSGTGNMYLYLYEQTSGSGLNYYGVNTVNSTGAYRYKVGLDSYHYFLYATGSNNYTTYSFSGTMYDYYY</sequence>